<comment type="caution">
    <text evidence="2">The sequence shown here is derived from an EMBL/GenBank/DDBJ whole genome shotgun (WGS) entry which is preliminary data.</text>
</comment>
<dbReference type="EMBL" id="JBHFXX010000030">
    <property type="protein sequence ID" value="MFB3802992.1"/>
    <property type="molecule type" value="Genomic_DNA"/>
</dbReference>
<sequence>APAQASRVARSTSRDNAPGAERDPEASIARSDGYWFRQWVEAVDGGLHQDTAGAHSLSASTGLEGSEVEAFVDQLTPRLRATQDLHLDLLLHLPQLGRIKVLARRQEAGPGWDIGLSGENETVQARLASRRGHLEDALAQSLGQPISVQVARIEEDY</sequence>
<reference evidence="2 3" key="1">
    <citation type="submission" date="2024-09" db="EMBL/GenBank/DDBJ databases">
        <authorList>
            <person name="Fullem K."/>
        </authorList>
    </citation>
    <scope>NUCLEOTIDE SEQUENCE [LARGE SCALE GENOMIC DNA]</scope>
    <source>
        <strain evidence="3">K1(2024)</strain>
    </source>
</reference>
<name>A0ABV4ZGN1_9PSED</name>
<keyword evidence="3" id="KW-1185">Reference proteome</keyword>
<dbReference type="Proteomes" id="UP001577047">
    <property type="component" value="Unassembled WGS sequence"/>
</dbReference>
<feature type="non-terminal residue" evidence="2">
    <location>
        <position position="1"/>
    </location>
</feature>
<gene>
    <name evidence="2" type="ORF">ACE1YR_21600</name>
</gene>
<feature type="region of interest" description="Disordered" evidence="1">
    <location>
        <begin position="1"/>
        <end position="27"/>
    </location>
</feature>
<evidence type="ECO:0000313" key="3">
    <source>
        <dbReference type="Proteomes" id="UP001577047"/>
    </source>
</evidence>
<organism evidence="2 3">
    <name type="scientific">Pseudomonas boreofloridensis</name>
    <dbReference type="NCBI Taxonomy" id="3064348"/>
    <lineage>
        <taxon>Bacteria</taxon>
        <taxon>Pseudomonadati</taxon>
        <taxon>Pseudomonadota</taxon>
        <taxon>Gammaproteobacteria</taxon>
        <taxon>Pseudomonadales</taxon>
        <taxon>Pseudomonadaceae</taxon>
        <taxon>Pseudomonas</taxon>
    </lineage>
</organism>
<evidence type="ECO:0000313" key="2">
    <source>
        <dbReference type="EMBL" id="MFB3802992.1"/>
    </source>
</evidence>
<accession>A0ABV4ZGN1</accession>
<protein>
    <submittedName>
        <fullName evidence="2">Type III secretion protein</fullName>
    </submittedName>
</protein>
<proteinExistence type="predicted"/>
<dbReference type="RefSeq" id="WP_375063434.1">
    <property type="nucleotide sequence ID" value="NZ_JBHFXX010000030.1"/>
</dbReference>
<evidence type="ECO:0000256" key="1">
    <source>
        <dbReference type="SAM" id="MobiDB-lite"/>
    </source>
</evidence>